<organism evidence="1 2">
    <name type="scientific">Bauhinia variegata</name>
    <name type="common">Purple orchid tree</name>
    <name type="synonym">Phanera variegata</name>
    <dbReference type="NCBI Taxonomy" id="167791"/>
    <lineage>
        <taxon>Eukaryota</taxon>
        <taxon>Viridiplantae</taxon>
        <taxon>Streptophyta</taxon>
        <taxon>Embryophyta</taxon>
        <taxon>Tracheophyta</taxon>
        <taxon>Spermatophyta</taxon>
        <taxon>Magnoliopsida</taxon>
        <taxon>eudicotyledons</taxon>
        <taxon>Gunneridae</taxon>
        <taxon>Pentapetalae</taxon>
        <taxon>rosids</taxon>
        <taxon>fabids</taxon>
        <taxon>Fabales</taxon>
        <taxon>Fabaceae</taxon>
        <taxon>Cercidoideae</taxon>
        <taxon>Cercideae</taxon>
        <taxon>Bauhiniinae</taxon>
        <taxon>Bauhinia</taxon>
    </lineage>
</organism>
<sequence>MAEALLEVVLENLNSLIQKELASFWHVDKEIEKLSSTLTTIKAVLEDAEEKQITNQALKVWLQKLKDAACVLDDILDECSIKSSQLGYEGRSLTPSNQDITTNEFGQVESFKMHDLIHDLACSILGEECLVLEDASLCNLTRTMRHIACYGYSNLPFDLGALRNVDSLRTLLLEYSKGHFDSSTLHSIRALRARGISSISLRNFIHLRYLDLSRTNIKILPKSIYCLQRLQTLKLEECFKLRKLPKHLRRLKDLRHLLIRRCSSLSKMPLKIGELTRLKSLSIFIVDSKEGYRSTEIQNLELAGELHIKGLENTATPLDARNANLIGKKDLHFLELSWGWKVEKESLACDAEEVLEALQPHSNIMSLRIDHYVGDKFPNWMANIAILSNLVSLELLLCKTCLQLPPLGKLPSLRILKIHGMEYVQYIDNESYDDGAAPRAFTSLETLELGGLPNLESFLKEERVEMSPCLCKLSMRACPRLRLPCLPSVKHIEINECKEDLLRSISNYHNLTSLEVFGDEDLTSFPEGMMRNLSCLKTLTISNFIKLKVLPVDAINLTALEELRIANCPELESFPEEFLEGLCSLQTLRINYCEKFRSLSEGVQHLTLLEHLDICGCPNMVALTNGTRNLNRLHTLTIRGRYPNCKVPQGLHHIPFLRSLYLQNLHEVASLPDTLGGLTTLQRLDIFDCPKLMTLPTSFQHLTNLHEVCVLNCPELQKRCKEETWDVVRAWNHFMTRLEHPVIGGRIQFIQWKRKGQKSI</sequence>
<proteinExistence type="predicted"/>
<gene>
    <name evidence="1" type="ORF">L6164_008900</name>
</gene>
<keyword evidence="2" id="KW-1185">Reference proteome</keyword>
<name>A0ACB9PI77_BAUVA</name>
<evidence type="ECO:0000313" key="1">
    <source>
        <dbReference type="EMBL" id="KAI4348141.1"/>
    </source>
</evidence>
<comment type="caution">
    <text evidence="1">The sequence shown here is derived from an EMBL/GenBank/DDBJ whole genome shotgun (WGS) entry which is preliminary data.</text>
</comment>
<dbReference type="EMBL" id="CM039429">
    <property type="protein sequence ID" value="KAI4348141.1"/>
    <property type="molecule type" value="Genomic_DNA"/>
</dbReference>
<dbReference type="Proteomes" id="UP000828941">
    <property type="component" value="Chromosome 4"/>
</dbReference>
<accession>A0ACB9PI77</accession>
<evidence type="ECO:0000313" key="2">
    <source>
        <dbReference type="Proteomes" id="UP000828941"/>
    </source>
</evidence>
<protein>
    <submittedName>
        <fullName evidence="1">Uncharacterized protein</fullName>
    </submittedName>
</protein>
<reference evidence="1 2" key="1">
    <citation type="journal article" date="2022" name="DNA Res.">
        <title>Chromosomal-level genome assembly of the orchid tree Bauhinia variegata (Leguminosae; Cercidoideae) supports the allotetraploid origin hypothesis of Bauhinia.</title>
        <authorList>
            <person name="Zhong Y."/>
            <person name="Chen Y."/>
            <person name="Zheng D."/>
            <person name="Pang J."/>
            <person name="Liu Y."/>
            <person name="Luo S."/>
            <person name="Meng S."/>
            <person name="Qian L."/>
            <person name="Wei D."/>
            <person name="Dai S."/>
            <person name="Zhou R."/>
        </authorList>
    </citation>
    <scope>NUCLEOTIDE SEQUENCE [LARGE SCALE GENOMIC DNA]</scope>
    <source>
        <strain evidence="1">BV-YZ2020</strain>
    </source>
</reference>